<organism evidence="2 3">
    <name type="scientific">Rubripirellula reticaptiva</name>
    <dbReference type="NCBI Taxonomy" id="2528013"/>
    <lineage>
        <taxon>Bacteria</taxon>
        <taxon>Pseudomonadati</taxon>
        <taxon>Planctomycetota</taxon>
        <taxon>Planctomycetia</taxon>
        <taxon>Pirellulales</taxon>
        <taxon>Pirellulaceae</taxon>
        <taxon>Rubripirellula</taxon>
    </lineage>
</organism>
<keyword evidence="3" id="KW-1185">Reference proteome</keyword>
<dbReference type="PANTHER" id="PTHR30273:SF2">
    <property type="entry name" value="PROTEIN FECR"/>
    <property type="match status" value="1"/>
</dbReference>
<dbReference type="EMBL" id="SJPX01000002">
    <property type="protein sequence ID" value="TWU55555.1"/>
    <property type="molecule type" value="Genomic_DNA"/>
</dbReference>
<dbReference type="GO" id="GO:0016989">
    <property type="term" value="F:sigma factor antagonist activity"/>
    <property type="evidence" value="ECO:0007669"/>
    <property type="project" value="TreeGrafter"/>
</dbReference>
<keyword evidence="1" id="KW-0472">Membrane</keyword>
<dbReference type="Proteomes" id="UP000317977">
    <property type="component" value="Unassembled WGS sequence"/>
</dbReference>
<keyword evidence="1" id="KW-0812">Transmembrane</keyword>
<accession>A0A5C6F339</accession>
<evidence type="ECO:0000256" key="1">
    <source>
        <dbReference type="SAM" id="Phobius"/>
    </source>
</evidence>
<reference evidence="2 3" key="1">
    <citation type="submission" date="2019-02" db="EMBL/GenBank/DDBJ databases">
        <title>Deep-cultivation of Planctomycetes and their phenomic and genomic characterization uncovers novel biology.</title>
        <authorList>
            <person name="Wiegand S."/>
            <person name="Jogler M."/>
            <person name="Boedeker C."/>
            <person name="Pinto D."/>
            <person name="Vollmers J."/>
            <person name="Rivas-Marin E."/>
            <person name="Kohn T."/>
            <person name="Peeters S.H."/>
            <person name="Heuer A."/>
            <person name="Rast P."/>
            <person name="Oberbeckmann S."/>
            <person name="Bunk B."/>
            <person name="Jeske O."/>
            <person name="Meyerdierks A."/>
            <person name="Storesund J.E."/>
            <person name="Kallscheuer N."/>
            <person name="Luecker S."/>
            <person name="Lage O.M."/>
            <person name="Pohl T."/>
            <person name="Merkel B.J."/>
            <person name="Hornburger P."/>
            <person name="Mueller R.-W."/>
            <person name="Bruemmer F."/>
            <person name="Labrenz M."/>
            <person name="Spormann A.M."/>
            <person name="Op Den Camp H."/>
            <person name="Overmann J."/>
            <person name="Amann R."/>
            <person name="Jetten M.S.M."/>
            <person name="Mascher T."/>
            <person name="Medema M.H."/>
            <person name="Devos D.P."/>
            <person name="Kaster A.-K."/>
            <person name="Ovreas L."/>
            <person name="Rohde M."/>
            <person name="Galperin M.Y."/>
            <person name="Jogler C."/>
        </authorList>
    </citation>
    <scope>NUCLEOTIDE SEQUENCE [LARGE SCALE GENOMIC DNA]</scope>
    <source>
        <strain evidence="2 3">Poly59</strain>
    </source>
</reference>
<evidence type="ECO:0000313" key="3">
    <source>
        <dbReference type="Proteomes" id="UP000317977"/>
    </source>
</evidence>
<keyword evidence="1" id="KW-1133">Transmembrane helix</keyword>
<dbReference type="RefSeq" id="WP_186776108.1">
    <property type="nucleotide sequence ID" value="NZ_SJPX01000002.1"/>
</dbReference>
<evidence type="ECO:0000313" key="2">
    <source>
        <dbReference type="EMBL" id="TWU55555.1"/>
    </source>
</evidence>
<feature type="transmembrane region" description="Helical" evidence="1">
    <location>
        <begin position="88"/>
        <end position="107"/>
    </location>
</feature>
<gene>
    <name evidence="2" type="ORF">Poly59_18550</name>
</gene>
<protein>
    <submittedName>
        <fullName evidence="2">FecR protein</fullName>
    </submittedName>
</protein>
<dbReference type="PANTHER" id="PTHR30273">
    <property type="entry name" value="PERIPLASMIC SIGNAL SENSOR AND SIGMA FACTOR ACTIVATOR FECR-RELATED"/>
    <property type="match status" value="1"/>
</dbReference>
<sequence>MNKNEPIDGEPERNDRLKKLVGRLCDDQLAADEIQELESLLSNNPVAVQYYVESVDLHTRLHRRQGVRAAETKVTPLSMLSHQDRWRALLWIATAACISLVVGAAMGTRFSDSRQVAASGIASQEIATLSSASGCRWSDHGGARYEGQRLSSGTLELDAGIAMVRFDSDVTLTIEGPAKLDLVSVNRASLRVGKAVFSGMTDLDSFTLETPYSTILDEGTEYAVSVNSAGDVTEVHVFDGRVQCDFKDGNQSTIQVDAGQARRFASRGSDISIPFSASGFARNPKPVPVPKQDVILSESFAYETLGDHRSGGKGWASDWQPTSVNNSVPLDRLIAADSISWPGRMNQPDGGCLQLSGNVSLGRMMKQPIRMDRNAAYYLSFLVRKSRTSEVETSRGWGFLTLRNPQGNKIAIGPLSQRGTPKLIHNGRTANASTALDFDTTYLFVAKVLAQKQRPDQVLVQVYRSNDTVDAVEPLTWTLATQPIYDDSIFDQIRVVSRSSETVQIDEIRVGKTWGLVTADYQRPTDQAK</sequence>
<name>A0A5C6F339_9BACT</name>
<dbReference type="AlphaFoldDB" id="A0A5C6F339"/>
<dbReference type="InterPro" id="IPR012373">
    <property type="entry name" value="Ferrdict_sens_TM"/>
</dbReference>
<comment type="caution">
    <text evidence="2">The sequence shown here is derived from an EMBL/GenBank/DDBJ whole genome shotgun (WGS) entry which is preliminary data.</text>
</comment>
<proteinExistence type="predicted"/>